<dbReference type="AlphaFoldDB" id="A0A1X2G5P6"/>
<evidence type="ECO:0000256" key="2">
    <source>
        <dbReference type="SAM" id="MobiDB-lite"/>
    </source>
</evidence>
<dbReference type="OrthoDB" id="2288664at2759"/>
<evidence type="ECO:0000313" key="3">
    <source>
        <dbReference type="EMBL" id="ORX45703.1"/>
    </source>
</evidence>
<proteinExistence type="predicted"/>
<dbReference type="EMBL" id="MCGT01000041">
    <property type="protein sequence ID" value="ORX45703.1"/>
    <property type="molecule type" value="Genomic_DNA"/>
</dbReference>
<comment type="caution">
    <text evidence="3">The sequence shown here is derived from an EMBL/GenBank/DDBJ whole genome shotgun (WGS) entry which is preliminary data.</text>
</comment>
<organism evidence="3 4">
    <name type="scientific">Hesseltinella vesiculosa</name>
    <dbReference type="NCBI Taxonomy" id="101127"/>
    <lineage>
        <taxon>Eukaryota</taxon>
        <taxon>Fungi</taxon>
        <taxon>Fungi incertae sedis</taxon>
        <taxon>Mucoromycota</taxon>
        <taxon>Mucoromycotina</taxon>
        <taxon>Mucoromycetes</taxon>
        <taxon>Mucorales</taxon>
        <taxon>Cunninghamellaceae</taxon>
        <taxon>Hesseltinella</taxon>
    </lineage>
</organism>
<feature type="region of interest" description="Disordered" evidence="2">
    <location>
        <begin position="119"/>
        <end position="162"/>
    </location>
</feature>
<evidence type="ECO:0000256" key="1">
    <source>
        <dbReference type="SAM" id="Coils"/>
    </source>
</evidence>
<dbReference type="Proteomes" id="UP000242146">
    <property type="component" value="Unassembled WGS sequence"/>
</dbReference>
<feature type="coiled-coil region" evidence="1">
    <location>
        <begin position="4"/>
        <end position="49"/>
    </location>
</feature>
<reference evidence="3 4" key="1">
    <citation type="submission" date="2016-07" db="EMBL/GenBank/DDBJ databases">
        <title>Pervasive Adenine N6-methylation of Active Genes in Fungi.</title>
        <authorList>
            <consortium name="DOE Joint Genome Institute"/>
            <person name="Mondo S.J."/>
            <person name="Dannebaum R.O."/>
            <person name="Kuo R.C."/>
            <person name="Labutti K."/>
            <person name="Haridas S."/>
            <person name="Kuo A."/>
            <person name="Salamov A."/>
            <person name="Ahrendt S.R."/>
            <person name="Lipzen A."/>
            <person name="Sullivan W."/>
            <person name="Andreopoulos W.B."/>
            <person name="Clum A."/>
            <person name="Lindquist E."/>
            <person name="Daum C."/>
            <person name="Ramamoorthy G.K."/>
            <person name="Gryganskyi A."/>
            <person name="Culley D."/>
            <person name="Magnuson J.K."/>
            <person name="James T.Y."/>
            <person name="O'Malley M.A."/>
            <person name="Stajich J.E."/>
            <person name="Spatafora J.W."/>
            <person name="Visel A."/>
            <person name="Grigoriev I.V."/>
        </authorList>
    </citation>
    <scope>NUCLEOTIDE SEQUENCE [LARGE SCALE GENOMIC DNA]</scope>
    <source>
        <strain evidence="3 4">NRRL 3301</strain>
    </source>
</reference>
<evidence type="ECO:0000313" key="4">
    <source>
        <dbReference type="Proteomes" id="UP000242146"/>
    </source>
</evidence>
<gene>
    <name evidence="3" type="ORF">DM01DRAFT_1170185</name>
</gene>
<accession>A0A1X2G5P6</accession>
<name>A0A1X2G5P6_9FUNG</name>
<sequence length="334" mass="38805">MTQLQDLQSKYDALERQHEDGKKLFHQQRQTLLQDIKNKDQLLAEKEDQIQAQWASKVQALEDQLVQEKRDHDQDVLEWQQRYDQSMELEQRKSSRRLIEFHERLEAKSCCQQCGNKFRLQSHSAPSSPARRPSSLASSSPSLTSALSTSSPDTHSRRRYSLQSVEEVQTTFKLELLTREIQDSALRHQAHIDNLVAEHDQNIQDLKDQHQQALQLYHIQHECQLDEKDHQLRHNLAQAKTSLNLSHSKAITKLNKRVNWLKCELDLVQEEQASALQLAKSLNKQLDPALDLDDMKYTLVSLLQKAISGVSKSDALHYIKNCQQEEEQPSSWYC</sequence>
<dbReference type="STRING" id="101127.A0A1X2G5P6"/>
<keyword evidence="4" id="KW-1185">Reference proteome</keyword>
<protein>
    <submittedName>
        <fullName evidence="3">Uncharacterized protein</fullName>
    </submittedName>
</protein>
<feature type="compositionally biased region" description="Low complexity" evidence="2">
    <location>
        <begin position="124"/>
        <end position="152"/>
    </location>
</feature>
<keyword evidence="1" id="KW-0175">Coiled coil</keyword>